<evidence type="ECO:0000313" key="2">
    <source>
        <dbReference type="Proteomes" id="UP000828941"/>
    </source>
</evidence>
<comment type="caution">
    <text evidence="1">The sequence shown here is derived from an EMBL/GenBank/DDBJ whole genome shotgun (WGS) entry which is preliminary data.</text>
</comment>
<name>A0ACB9N5M8_BAUVA</name>
<reference evidence="1 2" key="1">
    <citation type="journal article" date="2022" name="DNA Res.">
        <title>Chromosomal-level genome assembly of the orchid tree Bauhinia variegata (Leguminosae; Cercidoideae) supports the allotetraploid origin hypothesis of Bauhinia.</title>
        <authorList>
            <person name="Zhong Y."/>
            <person name="Chen Y."/>
            <person name="Zheng D."/>
            <person name="Pang J."/>
            <person name="Liu Y."/>
            <person name="Luo S."/>
            <person name="Meng S."/>
            <person name="Qian L."/>
            <person name="Wei D."/>
            <person name="Dai S."/>
            <person name="Zhou R."/>
        </authorList>
    </citation>
    <scope>NUCLEOTIDE SEQUENCE [LARGE SCALE GENOMIC DNA]</scope>
    <source>
        <strain evidence="1">BV-YZ2020</strain>
    </source>
</reference>
<dbReference type="Proteomes" id="UP000828941">
    <property type="component" value="Chromosome 7"/>
</dbReference>
<sequence length="625" mass="70708">MTASTSTLIFIFLCCFCFLTFHVCICIGTTNLLCIASEQEALLQFKKTLTDPSNRLRSWSGNSDCCTWDGVVCNNTAGHVLELHLTTCTSFKLPNYIEREEAYERYRFGGEINPSLLELKHLNHLDLSCNDFGGMPIPNFIGSLKSLTYLNLSAAGFGGEIPHQLGNLSNFLYLDLRTTDNFSGRIPCEIGNLTSLIHLDIGQYYSLRDELSLSVENLHWLSSLSFIEYLDLSFINLSQASDWPWVTHKLSALKELHLSCCPLHYHNQPSVVNFSYLAILDLDQTNYFQASFVPNWIFGLSELISLRIRFNNSQGPIPDAIQNLTLLEHLDLSFNLFNSSIPNWLYSHSHLKSLSLADNNLHGTISNEIAKLTSIVSLDLTSNQFEGKVPTSLGYLYNLREIYLSFKKCTQNISAILKILSTRCISLQLEMLGISDSQLSGHLTDQIRVFKNLVGFSLINNSIQGTLPKSLGKLSSLRYLLIGANQFQGNPFEIIAQLSKMEFLLMYSNQFQGAVTEAHIANLTSLTYLIGGENQLTLKVNSNWSPSFQLLSLDLSSWQLDPKFPSWIKSQKYLQDLVISNAGISDLIPNWFWSSYSHAYDQPFLQSTLRRSFHNFKESNQLYHY</sequence>
<dbReference type="EMBL" id="CM039432">
    <property type="protein sequence ID" value="KAI4331777.1"/>
    <property type="molecule type" value="Genomic_DNA"/>
</dbReference>
<proteinExistence type="predicted"/>
<keyword evidence="2" id="KW-1185">Reference proteome</keyword>
<evidence type="ECO:0000313" key="1">
    <source>
        <dbReference type="EMBL" id="KAI4331777.1"/>
    </source>
</evidence>
<accession>A0ACB9N5M8</accession>
<organism evidence="1 2">
    <name type="scientific">Bauhinia variegata</name>
    <name type="common">Purple orchid tree</name>
    <name type="synonym">Phanera variegata</name>
    <dbReference type="NCBI Taxonomy" id="167791"/>
    <lineage>
        <taxon>Eukaryota</taxon>
        <taxon>Viridiplantae</taxon>
        <taxon>Streptophyta</taxon>
        <taxon>Embryophyta</taxon>
        <taxon>Tracheophyta</taxon>
        <taxon>Spermatophyta</taxon>
        <taxon>Magnoliopsida</taxon>
        <taxon>eudicotyledons</taxon>
        <taxon>Gunneridae</taxon>
        <taxon>Pentapetalae</taxon>
        <taxon>rosids</taxon>
        <taxon>fabids</taxon>
        <taxon>Fabales</taxon>
        <taxon>Fabaceae</taxon>
        <taxon>Cercidoideae</taxon>
        <taxon>Cercideae</taxon>
        <taxon>Bauhiniinae</taxon>
        <taxon>Bauhinia</taxon>
    </lineage>
</organism>
<protein>
    <submittedName>
        <fullName evidence="1">Uncharacterized protein</fullName>
    </submittedName>
</protein>
<gene>
    <name evidence="1" type="ORF">L6164_016732</name>
</gene>